<dbReference type="Pfam" id="PF00011">
    <property type="entry name" value="HSP20"/>
    <property type="match status" value="1"/>
</dbReference>
<evidence type="ECO:0000259" key="4">
    <source>
        <dbReference type="PROSITE" id="PS01031"/>
    </source>
</evidence>
<dbReference type="OrthoDB" id="1431247at2759"/>
<keyword evidence="1" id="KW-0346">Stress response</keyword>
<sequence length="188" mass="21145">MSIKKYWFKDAFFTSFENGKDLVKEPISNEKGLPVCNKCSLHHFTLMPGYYTCFDLGKHTCEHIQAYLYNHFKCSCHVSFEAADICSTHGCWHPAIDIFETDKDITVQAELPGVDGSKVICDVFKGSLMIVGEVKRDDKLVKTLKYGERDVGTFCRRIPLPEAAVAHAKESKASFANGMLTVVLPKKK</sequence>
<dbReference type="SUPFAM" id="SSF49764">
    <property type="entry name" value="HSP20-like chaperones"/>
    <property type="match status" value="1"/>
</dbReference>
<evidence type="ECO:0000313" key="5">
    <source>
        <dbReference type="EMBL" id="KAJ1913484.1"/>
    </source>
</evidence>
<reference evidence="5" key="1">
    <citation type="submission" date="2022-07" db="EMBL/GenBank/DDBJ databases">
        <title>Phylogenomic reconstructions and comparative analyses of Kickxellomycotina fungi.</title>
        <authorList>
            <person name="Reynolds N.K."/>
            <person name="Stajich J.E."/>
            <person name="Barry K."/>
            <person name="Grigoriev I.V."/>
            <person name="Crous P."/>
            <person name="Smith M.E."/>
        </authorList>
    </citation>
    <scope>NUCLEOTIDE SEQUENCE</scope>
    <source>
        <strain evidence="5">RSA 861</strain>
    </source>
</reference>
<evidence type="ECO:0000256" key="2">
    <source>
        <dbReference type="PROSITE-ProRule" id="PRU00285"/>
    </source>
</evidence>
<dbReference type="PANTHER" id="PTHR11527">
    <property type="entry name" value="HEAT-SHOCK PROTEIN 20 FAMILY MEMBER"/>
    <property type="match status" value="1"/>
</dbReference>
<gene>
    <name evidence="5" type="ORF">IWQ60_009188</name>
</gene>
<name>A0A9W7ZNZ2_9FUNG</name>
<dbReference type="InterPro" id="IPR008978">
    <property type="entry name" value="HSP20-like_chaperone"/>
</dbReference>
<dbReference type="EMBL" id="JANBPT010000748">
    <property type="protein sequence ID" value="KAJ1913484.1"/>
    <property type="molecule type" value="Genomic_DNA"/>
</dbReference>
<dbReference type="PROSITE" id="PS01031">
    <property type="entry name" value="SHSP"/>
    <property type="match status" value="1"/>
</dbReference>
<dbReference type="Gene3D" id="2.60.40.790">
    <property type="match status" value="1"/>
</dbReference>
<evidence type="ECO:0000313" key="6">
    <source>
        <dbReference type="Proteomes" id="UP001150569"/>
    </source>
</evidence>
<dbReference type="Proteomes" id="UP001150569">
    <property type="component" value="Unassembled WGS sequence"/>
</dbReference>
<evidence type="ECO:0000256" key="3">
    <source>
        <dbReference type="RuleBase" id="RU003616"/>
    </source>
</evidence>
<keyword evidence="6" id="KW-1185">Reference proteome</keyword>
<proteinExistence type="inferred from homology"/>
<dbReference type="CDD" id="cd06464">
    <property type="entry name" value="ACD_sHsps-like"/>
    <property type="match status" value="1"/>
</dbReference>
<comment type="caution">
    <text evidence="5">The sequence shown here is derived from an EMBL/GenBank/DDBJ whole genome shotgun (WGS) entry which is preliminary data.</text>
</comment>
<dbReference type="AlphaFoldDB" id="A0A9W7ZNZ2"/>
<organism evidence="5 6">
    <name type="scientific">Tieghemiomyces parasiticus</name>
    <dbReference type="NCBI Taxonomy" id="78921"/>
    <lineage>
        <taxon>Eukaryota</taxon>
        <taxon>Fungi</taxon>
        <taxon>Fungi incertae sedis</taxon>
        <taxon>Zoopagomycota</taxon>
        <taxon>Kickxellomycotina</taxon>
        <taxon>Dimargaritomycetes</taxon>
        <taxon>Dimargaritales</taxon>
        <taxon>Dimargaritaceae</taxon>
        <taxon>Tieghemiomyces</taxon>
    </lineage>
</organism>
<dbReference type="InterPro" id="IPR031107">
    <property type="entry name" value="Small_HSP"/>
</dbReference>
<accession>A0A9W7ZNZ2</accession>
<dbReference type="InterPro" id="IPR002068">
    <property type="entry name" value="A-crystallin/Hsp20_dom"/>
</dbReference>
<comment type="similarity">
    <text evidence="2 3">Belongs to the small heat shock protein (HSP20) family.</text>
</comment>
<feature type="domain" description="SHSP" evidence="4">
    <location>
        <begin position="87"/>
        <end position="188"/>
    </location>
</feature>
<protein>
    <recommendedName>
        <fullName evidence="4">SHSP domain-containing protein</fullName>
    </recommendedName>
</protein>
<evidence type="ECO:0000256" key="1">
    <source>
        <dbReference type="ARBA" id="ARBA00023016"/>
    </source>
</evidence>